<comment type="caution">
    <text evidence="3">The sequence shown here is derived from an EMBL/GenBank/DDBJ whole genome shotgun (WGS) entry which is preliminary data.</text>
</comment>
<organism evidence="3 4">
    <name type="scientific">Streptomyces iconiensis</name>
    <dbReference type="NCBI Taxonomy" id="1384038"/>
    <lineage>
        <taxon>Bacteria</taxon>
        <taxon>Bacillati</taxon>
        <taxon>Actinomycetota</taxon>
        <taxon>Actinomycetes</taxon>
        <taxon>Kitasatosporales</taxon>
        <taxon>Streptomycetaceae</taxon>
        <taxon>Streptomyces</taxon>
    </lineage>
</organism>
<name>A0ABT7A488_9ACTN</name>
<dbReference type="InterPro" id="IPR037401">
    <property type="entry name" value="SnoaL-like"/>
</dbReference>
<reference evidence="3 4" key="1">
    <citation type="submission" date="2023-05" db="EMBL/GenBank/DDBJ databases">
        <title>Streptantibioticus silvisoli sp. nov., acidotolerant actinomycetes 1 from pine litter.</title>
        <authorList>
            <person name="Swiecimska M."/>
            <person name="Golinska P."/>
            <person name="Sangal V."/>
            <person name="Wachnowicz B."/>
            <person name="Goodfellow M."/>
        </authorList>
    </citation>
    <scope>NUCLEOTIDE SEQUENCE [LARGE SCALE GENOMIC DNA]</scope>
    <source>
        <strain evidence="3 4">DSM 42109</strain>
    </source>
</reference>
<sequence length="175" mass="19068">MPDRTPHTETAVSGTPAASSASAAPTGPEGTESPESPEGVFRRGLQFLLDKDIAGWVALWHEDGVIEFPFAPEGAPRRLEGKERIADYMGDYPDLLDVRAFPEVTVHRTAAAETIVVEMRAEGFVVATGEPYEMTYICVVTVSEGRFAHYRDYWSPHGAPVSLSVTELTDTEAAR</sequence>
<dbReference type="EMBL" id="JANCPR020000033">
    <property type="protein sequence ID" value="MDJ1135849.1"/>
    <property type="molecule type" value="Genomic_DNA"/>
</dbReference>
<accession>A0ABT7A488</accession>
<evidence type="ECO:0000256" key="1">
    <source>
        <dbReference type="SAM" id="MobiDB-lite"/>
    </source>
</evidence>
<feature type="domain" description="SnoaL-like" evidence="2">
    <location>
        <begin position="45"/>
        <end position="149"/>
    </location>
</feature>
<feature type="compositionally biased region" description="Low complexity" evidence="1">
    <location>
        <begin position="10"/>
        <end position="38"/>
    </location>
</feature>
<feature type="region of interest" description="Disordered" evidence="1">
    <location>
        <begin position="1"/>
        <end position="38"/>
    </location>
</feature>
<dbReference type="Proteomes" id="UP001214441">
    <property type="component" value="Unassembled WGS sequence"/>
</dbReference>
<evidence type="ECO:0000313" key="4">
    <source>
        <dbReference type="Proteomes" id="UP001214441"/>
    </source>
</evidence>
<proteinExistence type="predicted"/>
<keyword evidence="4" id="KW-1185">Reference proteome</keyword>
<dbReference type="SUPFAM" id="SSF54427">
    <property type="entry name" value="NTF2-like"/>
    <property type="match status" value="1"/>
</dbReference>
<gene>
    <name evidence="3" type="ORF">NMN56_028670</name>
</gene>
<evidence type="ECO:0000259" key="2">
    <source>
        <dbReference type="Pfam" id="PF12680"/>
    </source>
</evidence>
<dbReference type="InterPro" id="IPR032710">
    <property type="entry name" value="NTF2-like_dom_sf"/>
</dbReference>
<protein>
    <submittedName>
        <fullName evidence="3">Nuclear transport factor 2 family protein</fullName>
    </submittedName>
</protein>
<dbReference type="Gene3D" id="3.10.450.50">
    <property type="match status" value="1"/>
</dbReference>
<dbReference type="RefSeq" id="WP_274044894.1">
    <property type="nucleotide sequence ID" value="NZ_JANCPR020000033.1"/>
</dbReference>
<dbReference type="Pfam" id="PF12680">
    <property type="entry name" value="SnoaL_2"/>
    <property type="match status" value="1"/>
</dbReference>
<evidence type="ECO:0000313" key="3">
    <source>
        <dbReference type="EMBL" id="MDJ1135849.1"/>
    </source>
</evidence>